<name>A0AAV1IBC8_9CHLO</name>
<evidence type="ECO:0000313" key="3">
    <source>
        <dbReference type="Proteomes" id="UP001314263"/>
    </source>
</evidence>
<evidence type="ECO:0000313" key="2">
    <source>
        <dbReference type="EMBL" id="CAK0783820.1"/>
    </source>
</evidence>
<dbReference type="Proteomes" id="UP001314263">
    <property type="component" value="Unassembled WGS sequence"/>
</dbReference>
<feature type="region of interest" description="Disordered" evidence="1">
    <location>
        <begin position="53"/>
        <end position="359"/>
    </location>
</feature>
<comment type="caution">
    <text evidence="2">The sequence shown here is derived from an EMBL/GenBank/DDBJ whole genome shotgun (WGS) entry which is preliminary data.</text>
</comment>
<feature type="region of interest" description="Disordered" evidence="1">
    <location>
        <begin position="519"/>
        <end position="542"/>
    </location>
</feature>
<evidence type="ECO:0000256" key="1">
    <source>
        <dbReference type="SAM" id="MobiDB-lite"/>
    </source>
</evidence>
<accession>A0AAV1IBC8</accession>
<gene>
    <name evidence="2" type="ORF">CVIRNUC_007020</name>
</gene>
<proteinExistence type="predicted"/>
<feature type="region of interest" description="Disordered" evidence="1">
    <location>
        <begin position="458"/>
        <end position="478"/>
    </location>
</feature>
<feature type="compositionally biased region" description="Low complexity" evidence="1">
    <location>
        <begin position="584"/>
        <end position="601"/>
    </location>
</feature>
<sequence length="893" mass="94983">MGLKEVERAAINPMLEVKRVPLDDGLHASLILENGCISKLVLPSGEVAVLKWEGKQDSPRPSSSEKCTTAGPRLSPRGRDPGPQGGFVAARHFWASRSAGGPREETGGEISTGRSRGSSAQASDSGPESPDAPTEEHRGPQSDESAPETLSADSAAETRTQAGADCVSEKGAADPESTTEAEQARRCSNSLTEGQGDALGSEHSDPLPALAESGARASWPDVDPAAASSGTQSEPGEEDEAALNSPKNRITTRSAEDALSQPGQDNEAQHAAAGVPEEASQHDIGIVDNFYRSSPHDSDAGSKYWEQPDKARRHGSQAADGLEDLMHQHADVQTPGADSEQGAEEYGGQGEPGEVCRHGSEEAVTQLDVIEEASQHGSEEDDRLEELMGAAPTINLRELRTQVASLPEILSRAQRTAELCARGAPGSAHSVADGSIHSWVAQSRATAILQQRSRLLLPRQPHSLGSEAGAGRHGSMEGSPLKAAAWAAEAGTGRHDVPHVRLTARRSLAEVRAAIGIEPVQEGNAEGTPPSKMPEQKAPHARPDYLKTAASGVQASLQATSPAGGSVWGKLVSVFPGRRVRPESAGAQSRASAAPSAQTAKAPRRPMTERLFGTKGRQRQNERSLKSTCAQGGHSESLSRTTAGNPQQHATEAAAPATEADNENQAVLARACMAEAAARKERMLSSSMSAPAPKEKSVRSTGKVRRHQIKATQNRTGMAGRWHLDASGEWLAGAQQVEELLDLPLLQRLAQQRAQEIQIAETDDTFEFIQTIPLNGNGAKIVRRTVYPKSGKMVETGRMDAREGALRSQLTISPEGHCHMRSLQGEPYAAVFHRRIKMSSGGHRLKIEQKFQLLSPGVMPVQYHSIWHRVEDAPVPMSVDAAVLDSQEPLLAM</sequence>
<dbReference type="EMBL" id="CAUYUE010000009">
    <property type="protein sequence ID" value="CAK0783820.1"/>
    <property type="molecule type" value="Genomic_DNA"/>
</dbReference>
<protein>
    <submittedName>
        <fullName evidence="2">Uncharacterized protein</fullName>
    </submittedName>
</protein>
<reference evidence="2 3" key="1">
    <citation type="submission" date="2023-10" db="EMBL/GenBank/DDBJ databases">
        <authorList>
            <person name="Maclean D."/>
            <person name="Macfadyen A."/>
        </authorList>
    </citation>
    <scope>NUCLEOTIDE SEQUENCE [LARGE SCALE GENOMIC DNA]</scope>
</reference>
<feature type="region of interest" description="Disordered" evidence="1">
    <location>
        <begin position="683"/>
        <end position="716"/>
    </location>
</feature>
<feature type="compositionally biased region" description="Low complexity" evidence="1">
    <location>
        <begin position="650"/>
        <end position="659"/>
    </location>
</feature>
<feature type="compositionally biased region" description="Polar residues" evidence="1">
    <location>
        <begin position="626"/>
        <end position="649"/>
    </location>
</feature>
<dbReference type="AlphaFoldDB" id="A0AAV1IBC8"/>
<feature type="compositionally biased region" description="Polar residues" evidence="1">
    <location>
        <begin position="176"/>
        <end position="193"/>
    </location>
</feature>
<feature type="compositionally biased region" description="Polar residues" evidence="1">
    <location>
        <begin position="112"/>
        <end position="126"/>
    </location>
</feature>
<keyword evidence="3" id="KW-1185">Reference proteome</keyword>
<feature type="region of interest" description="Disordered" evidence="1">
    <location>
        <begin position="580"/>
        <end position="662"/>
    </location>
</feature>
<feature type="compositionally biased region" description="Basic and acidic residues" evidence="1">
    <location>
        <begin position="294"/>
        <end position="310"/>
    </location>
</feature>
<organism evidence="2 3">
    <name type="scientific">Coccomyxa viridis</name>
    <dbReference type="NCBI Taxonomy" id="1274662"/>
    <lineage>
        <taxon>Eukaryota</taxon>
        <taxon>Viridiplantae</taxon>
        <taxon>Chlorophyta</taxon>
        <taxon>core chlorophytes</taxon>
        <taxon>Trebouxiophyceae</taxon>
        <taxon>Trebouxiophyceae incertae sedis</taxon>
        <taxon>Coccomyxaceae</taxon>
        <taxon>Coccomyxa</taxon>
    </lineage>
</organism>